<evidence type="ECO:0000313" key="4">
    <source>
        <dbReference type="Proteomes" id="UP001280156"/>
    </source>
</evidence>
<evidence type="ECO:0000256" key="1">
    <source>
        <dbReference type="SAM" id="Coils"/>
    </source>
</evidence>
<evidence type="ECO:0000256" key="2">
    <source>
        <dbReference type="SAM" id="Phobius"/>
    </source>
</evidence>
<reference evidence="3 4" key="1">
    <citation type="submission" date="2023-08" db="EMBL/GenBank/DDBJ databases">
        <title>Implementing the SeqCode for naming new Mesorhizobium species isolated from Vachellia karroo root nodules.</title>
        <authorList>
            <person name="Van Lill M."/>
        </authorList>
    </citation>
    <scope>NUCLEOTIDE SEQUENCE [LARGE SCALE GENOMIC DNA]</scope>
    <source>
        <strain evidence="3 4">VK2B</strain>
    </source>
</reference>
<sequence>MADAQPKRWSGIIGAGAIVVVLGTAWSDVSPIVAWANTDGISWSVFAFRVLGFLISIGALISVGTVFAQATANRARQHQFLADFETVTEKLESFSKGMDKAIGVQEETMGIFAESVAILDNLKAKKEAQTLRETIKKSKANRDQMRRMSDQAREMAADLIGGNPVKR</sequence>
<dbReference type="EMBL" id="JAVIIV010000016">
    <property type="protein sequence ID" value="MDX8487992.1"/>
    <property type="molecule type" value="Genomic_DNA"/>
</dbReference>
<feature type="transmembrane region" description="Helical" evidence="2">
    <location>
        <begin position="12"/>
        <end position="34"/>
    </location>
</feature>
<accession>A0ABU4YLZ9</accession>
<feature type="coiled-coil region" evidence="1">
    <location>
        <begin position="121"/>
        <end position="155"/>
    </location>
</feature>
<dbReference type="RefSeq" id="WP_320293573.1">
    <property type="nucleotide sequence ID" value="NZ_JAVIIU010000001.1"/>
</dbReference>
<protein>
    <submittedName>
        <fullName evidence="3">Uncharacterized protein</fullName>
    </submittedName>
</protein>
<feature type="transmembrane region" description="Helical" evidence="2">
    <location>
        <begin position="46"/>
        <end position="68"/>
    </location>
</feature>
<keyword evidence="1" id="KW-0175">Coiled coil</keyword>
<keyword evidence="2" id="KW-0812">Transmembrane</keyword>
<dbReference type="Proteomes" id="UP001280156">
    <property type="component" value="Unassembled WGS sequence"/>
</dbReference>
<keyword evidence="2" id="KW-0472">Membrane</keyword>
<comment type="caution">
    <text evidence="3">The sequence shown here is derived from an EMBL/GenBank/DDBJ whole genome shotgun (WGS) entry which is preliminary data.</text>
</comment>
<name>A0ABU4YLZ9_9HYPH</name>
<organism evidence="3 4">
    <name type="scientific">Mesorhizobium humile</name>
    <dbReference type="NCBI Taxonomy" id="3072313"/>
    <lineage>
        <taxon>Bacteria</taxon>
        <taxon>Pseudomonadati</taxon>
        <taxon>Pseudomonadota</taxon>
        <taxon>Alphaproteobacteria</taxon>
        <taxon>Hyphomicrobiales</taxon>
        <taxon>Phyllobacteriaceae</taxon>
        <taxon>Mesorhizobium</taxon>
    </lineage>
</organism>
<keyword evidence="4" id="KW-1185">Reference proteome</keyword>
<evidence type="ECO:0000313" key="3">
    <source>
        <dbReference type="EMBL" id="MDX8487992.1"/>
    </source>
</evidence>
<keyword evidence="2" id="KW-1133">Transmembrane helix</keyword>
<gene>
    <name evidence="3" type="ORF">RFM52_22700</name>
</gene>
<proteinExistence type="predicted"/>